<name>A0A4C1SYW0_EUMVA</name>
<comment type="caution">
    <text evidence="2">The sequence shown here is derived from an EMBL/GenBank/DDBJ whole genome shotgun (WGS) entry which is preliminary data.</text>
</comment>
<feature type="compositionally biased region" description="Polar residues" evidence="1">
    <location>
        <begin position="1"/>
        <end position="19"/>
    </location>
</feature>
<dbReference type="Proteomes" id="UP000299102">
    <property type="component" value="Unassembled WGS sequence"/>
</dbReference>
<evidence type="ECO:0000313" key="2">
    <source>
        <dbReference type="EMBL" id="GBP07392.1"/>
    </source>
</evidence>
<proteinExistence type="predicted"/>
<keyword evidence="3" id="KW-1185">Reference proteome</keyword>
<protein>
    <submittedName>
        <fullName evidence="2">Uncharacterized protein</fullName>
    </submittedName>
</protein>
<feature type="region of interest" description="Disordered" evidence="1">
    <location>
        <begin position="1"/>
        <end position="21"/>
    </location>
</feature>
<accession>A0A4C1SYW0</accession>
<reference evidence="2 3" key="1">
    <citation type="journal article" date="2019" name="Commun. Biol.">
        <title>The bagworm genome reveals a unique fibroin gene that provides high tensile strength.</title>
        <authorList>
            <person name="Kono N."/>
            <person name="Nakamura H."/>
            <person name="Ohtoshi R."/>
            <person name="Tomita M."/>
            <person name="Numata K."/>
            <person name="Arakawa K."/>
        </authorList>
    </citation>
    <scope>NUCLEOTIDE SEQUENCE [LARGE SCALE GENOMIC DNA]</scope>
</reference>
<evidence type="ECO:0000313" key="3">
    <source>
        <dbReference type="Proteomes" id="UP000299102"/>
    </source>
</evidence>
<dbReference type="EMBL" id="BGZK01000026">
    <property type="protein sequence ID" value="GBP07392.1"/>
    <property type="molecule type" value="Genomic_DNA"/>
</dbReference>
<gene>
    <name evidence="2" type="ORF">EVAR_4767_1</name>
</gene>
<evidence type="ECO:0000256" key="1">
    <source>
        <dbReference type="SAM" id="MobiDB-lite"/>
    </source>
</evidence>
<sequence length="131" mass="14525">MQTIASSSVRRSKTTNNYAPNYLDRRKVVHAPRRNYTAAASKINTELLEKNQRQTSPLKNPTPNYAPEAVEVNSITRLPDPAGHGRRAVSGALPNEIFASKRDGRRAGRLLAYGLDLDAATLSGHWMAQIW</sequence>
<dbReference type="AlphaFoldDB" id="A0A4C1SYW0"/>
<organism evidence="2 3">
    <name type="scientific">Eumeta variegata</name>
    <name type="common">Bagworm moth</name>
    <name type="synonym">Eumeta japonica</name>
    <dbReference type="NCBI Taxonomy" id="151549"/>
    <lineage>
        <taxon>Eukaryota</taxon>
        <taxon>Metazoa</taxon>
        <taxon>Ecdysozoa</taxon>
        <taxon>Arthropoda</taxon>
        <taxon>Hexapoda</taxon>
        <taxon>Insecta</taxon>
        <taxon>Pterygota</taxon>
        <taxon>Neoptera</taxon>
        <taxon>Endopterygota</taxon>
        <taxon>Lepidoptera</taxon>
        <taxon>Glossata</taxon>
        <taxon>Ditrysia</taxon>
        <taxon>Tineoidea</taxon>
        <taxon>Psychidae</taxon>
        <taxon>Oiketicinae</taxon>
        <taxon>Eumeta</taxon>
    </lineage>
</organism>